<gene>
    <name evidence="2" type="ORF">RDB_LOCUS86758</name>
</gene>
<feature type="region of interest" description="Disordered" evidence="1">
    <location>
        <begin position="1"/>
        <end position="35"/>
    </location>
</feature>
<evidence type="ECO:0000313" key="2">
    <source>
        <dbReference type="EMBL" id="CAE6420392.1"/>
    </source>
</evidence>
<evidence type="ECO:0000313" key="3">
    <source>
        <dbReference type="Proteomes" id="UP000663846"/>
    </source>
</evidence>
<comment type="caution">
    <text evidence="2">The sequence shown here is derived from an EMBL/GenBank/DDBJ whole genome shotgun (WGS) entry which is preliminary data.</text>
</comment>
<dbReference type="Proteomes" id="UP000663846">
    <property type="component" value="Unassembled WGS sequence"/>
</dbReference>
<reference evidence="2" key="1">
    <citation type="submission" date="2021-01" db="EMBL/GenBank/DDBJ databases">
        <authorList>
            <person name="Kaushik A."/>
        </authorList>
    </citation>
    <scope>NUCLEOTIDE SEQUENCE</scope>
    <source>
        <strain evidence="2">AG1-1C</strain>
    </source>
</reference>
<protein>
    <submittedName>
        <fullName evidence="2">Uncharacterized protein</fullName>
    </submittedName>
</protein>
<sequence length="207" mass="24303">MFPPPQYPFVPPGQASMLRARKRRQKRRPHSERPPPHWFTFGSLRSFGKRLWNPPPPSKEERYVWFVKPKYTVQLEDVVADKHLSPLSRHDFEEYLQYVEGSLGNLYFYEWVHHYRQLFAHWAESVLPSASVGLPGSSKGAYRPRELWERLKDCQDLGLRQEFAFAKDTFFRPGAPWRLGIPSEDVDRILLIPNFPPPYGEQGKAPN</sequence>
<dbReference type="AlphaFoldDB" id="A0A8H3AGE1"/>
<feature type="compositionally biased region" description="Pro residues" evidence="1">
    <location>
        <begin position="1"/>
        <end position="11"/>
    </location>
</feature>
<dbReference type="EMBL" id="CAJMWS010000321">
    <property type="protein sequence ID" value="CAE6420392.1"/>
    <property type="molecule type" value="Genomic_DNA"/>
</dbReference>
<dbReference type="InterPro" id="IPR036305">
    <property type="entry name" value="RGS_sf"/>
</dbReference>
<dbReference type="SUPFAM" id="SSF48097">
    <property type="entry name" value="Regulator of G-protein signaling, RGS"/>
    <property type="match status" value="1"/>
</dbReference>
<name>A0A8H3AGE1_9AGAM</name>
<feature type="compositionally biased region" description="Basic residues" evidence="1">
    <location>
        <begin position="19"/>
        <end position="30"/>
    </location>
</feature>
<accession>A0A8H3AGE1</accession>
<proteinExistence type="predicted"/>
<evidence type="ECO:0000256" key="1">
    <source>
        <dbReference type="SAM" id="MobiDB-lite"/>
    </source>
</evidence>
<organism evidence="2 3">
    <name type="scientific">Rhizoctonia solani</name>
    <dbReference type="NCBI Taxonomy" id="456999"/>
    <lineage>
        <taxon>Eukaryota</taxon>
        <taxon>Fungi</taxon>
        <taxon>Dikarya</taxon>
        <taxon>Basidiomycota</taxon>
        <taxon>Agaricomycotina</taxon>
        <taxon>Agaricomycetes</taxon>
        <taxon>Cantharellales</taxon>
        <taxon>Ceratobasidiaceae</taxon>
        <taxon>Rhizoctonia</taxon>
    </lineage>
</organism>